<dbReference type="Proteomes" id="UP001187143">
    <property type="component" value="Unassembled WGS sequence"/>
</dbReference>
<organism evidence="2 3">
    <name type="scientific">Mycobacterium intracellulare</name>
    <dbReference type="NCBI Taxonomy" id="1767"/>
    <lineage>
        <taxon>Bacteria</taxon>
        <taxon>Bacillati</taxon>
        <taxon>Actinomycetota</taxon>
        <taxon>Actinomycetes</taxon>
        <taxon>Mycobacteriales</taxon>
        <taxon>Mycobacteriaceae</taxon>
        <taxon>Mycobacterium</taxon>
        <taxon>Mycobacterium avium complex (MAC)</taxon>
    </lineage>
</organism>
<evidence type="ECO:0000313" key="2">
    <source>
        <dbReference type="EMBL" id="MDV7014215.1"/>
    </source>
</evidence>
<dbReference type="EMBL" id="JAWLLD010000021">
    <property type="protein sequence ID" value="MDV7014215.1"/>
    <property type="molecule type" value="Genomic_DNA"/>
</dbReference>
<reference evidence="2" key="1">
    <citation type="submission" date="2023-10" db="EMBL/GenBank/DDBJ databases">
        <title>Characterization and genome sequence of Mycobacterium intracellulare ABSURDO, a novel pathogenic isolate with three colony morphotypes that vary in growth and acid-fastness.</title>
        <authorList>
            <person name="Jude B.A."/>
            <person name="Robinson R.T."/>
        </authorList>
    </citation>
    <scope>NUCLEOTIDE SEQUENCE</scope>
    <source>
        <strain evidence="2">ABSURDO Component B</strain>
    </source>
</reference>
<gene>
    <name evidence="2" type="ORF">R4F53_18160</name>
</gene>
<dbReference type="Pfam" id="PF14594">
    <property type="entry name" value="Sipho_Gp37"/>
    <property type="match status" value="1"/>
</dbReference>
<comment type="caution">
    <text evidence="2">The sequence shown here is derived from an EMBL/GenBank/DDBJ whole genome shotgun (WGS) entry which is preliminary data.</text>
</comment>
<accession>A0AAE4REG9</accession>
<proteinExistence type="predicted"/>
<evidence type="ECO:0000259" key="1">
    <source>
        <dbReference type="Pfam" id="PF14594"/>
    </source>
</evidence>
<dbReference type="RefSeq" id="WP_317728735.1">
    <property type="nucleotide sequence ID" value="NZ_JAWLLC010000033.1"/>
</dbReference>
<sequence>MATKAVELARWQSALQSGDIHRIATTARRLADEKSKIDTSFRFTVCDKLWTPVGEVGEDLMIASGTDVRNDCPTGTLQLKGGSKLIDAFMGCRTTLVGVIVETAGLRFPYYVKKHTYKYEDSAWTGTAELKGIWDILNYYTIWPSWFLPIQAQPFSHAVFMWALCTVLENMVAECALRIQSGIWEFVNNALSLNPDIRAWFGTLLQSNGNIFQMLKTPMYVTRTNPLLDTSPLVGRTVRMESCGTVIKDITRAYGVDTRVDLWLPGDEQPDRWANLNQPTYVFSTKDRSQIEGPTKTVLDSALRTVIDLEGSLLGRVMDPILNPTPNPALPNDSFDMFEAQRLGLHFAPPYAIVVAPEDGEDSPIISCEITDHTPEGWQHVIGGRSPKWLNDIMNAFYAWMIDALMILIGITGVPSDLLSGFLNNAFFAFQLIQHYERRAEVGPYHPNVETFTATASAPYNVETLFAFINKLYDTRGYTSAIVRFYASGESAPYKLGRDIFKGGLMSLVYRSRTKMYTDYIEQLMWRITPDERELLVQLGDGKRDEAPLAKHQRFITAAFEAINVLTLAPQSG</sequence>
<protein>
    <recommendedName>
        <fullName evidence="1">Gp28/Gp37-like domain-containing protein</fullName>
    </recommendedName>
</protein>
<name>A0AAE4REG9_MYCIT</name>
<evidence type="ECO:0000313" key="3">
    <source>
        <dbReference type="Proteomes" id="UP001187143"/>
    </source>
</evidence>
<dbReference type="AlphaFoldDB" id="A0AAE4REG9"/>
<feature type="domain" description="Gp28/Gp37-like" evidence="1">
    <location>
        <begin position="66"/>
        <end position="541"/>
    </location>
</feature>
<dbReference type="InterPro" id="IPR029432">
    <property type="entry name" value="Gp28/Gp37-like_dom"/>
</dbReference>